<evidence type="ECO:0000313" key="4">
    <source>
        <dbReference type="EMBL" id="MFD2515780.1"/>
    </source>
</evidence>
<evidence type="ECO:0000256" key="2">
    <source>
        <dbReference type="SAM" id="MobiDB-lite"/>
    </source>
</evidence>
<evidence type="ECO:0000256" key="1">
    <source>
        <dbReference type="ARBA" id="ARBA00022801"/>
    </source>
</evidence>
<feature type="compositionally biased region" description="Basic and acidic residues" evidence="2">
    <location>
        <begin position="1"/>
        <end position="10"/>
    </location>
</feature>
<dbReference type="Proteomes" id="UP001597544">
    <property type="component" value="Unassembled WGS sequence"/>
</dbReference>
<keyword evidence="5" id="KW-1185">Reference proteome</keyword>
<dbReference type="Pfam" id="PF00857">
    <property type="entry name" value="Isochorismatase"/>
    <property type="match status" value="1"/>
</dbReference>
<organism evidence="4 5">
    <name type="scientific">Pontibacter locisalis</name>
    <dbReference type="NCBI Taxonomy" id="1719035"/>
    <lineage>
        <taxon>Bacteria</taxon>
        <taxon>Pseudomonadati</taxon>
        <taxon>Bacteroidota</taxon>
        <taxon>Cytophagia</taxon>
        <taxon>Cytophagales</taxon>
        <taxon>Hymenobacteraceae</taxon>
        <taxon>Pontibacter</taxon>
    </lineage>
</organism>
<dbReference type="Gene3D" id="3.40.50.850">
    <property type="entry name" value="Isochorismatase-like"/>
    <property type="match status" value="1"/>
</dbReference>
<comment type="caution">
    <text evidence="4">The sequence shown here is derived from an EMBL/GenBank/DDBJ whole genome shotgun (WGS) entry which is preliminary data.</text>
</comment>
<protein>
    <submittedName>
        <fullName evidence="4">Isochorismatase family protein</fullName>
    </submittedName>
</protein>
<dbReference type="InterPro" id="IPR000868">
    <property type="entry name" value="Isochorismatase-like_dom"/>
</dbReference>
<feature type="region of interest" description="Disordered" evidence="2">
    <location>
        <begin position="1"/>
        <end position="22"/>
    </location>
</feature>
<feature type="domain" description="Isochorismatase-like" evidence="3">
    <location>
        <begin position="30"/>
        <end position="218"/>
    </location>
</feature>
<dbReference type="EMBL" id="JBHULU010000022">
    <property type="protein sequence ID" value="MFD2515780.1"/>
    <property type="molecule type" value="Genomic_DNA"/>
</dbReference>
<accession>A0ABW5IUQ9</accession>
<dbReference type="RefSeq" id="WP_377511264.1">
    <property type="nucleotide sequence ID" value="NZ_JBHULU010000022.1"/>
</dbReference>
<evidence type="ECO:0000313" key="5">
    <source>
        <dbReference type="Proteomes" id="UP001597544"/>
    </source>
</evidence>
<name>A0ABW5IUQ9_9BACT</name>
<dbReference type="CDD" id="cd00431">
    <property type="entry name" value="cysteine_hydrolases"/>
    <property type="match status" value="1"/>
</dbReference>
<dbReference type="PANTHER" id="PTHR43540">
    <property type="entry name" value="PEROXYUREIDOACRYLATE/UREIDOACRYLATE AMIDOHYDROLASE-RELATED"/>
    <property type="match status" value="1"/>
</dbReference>
<dbReference type="PANTHER" id="PTHR43540:SF16">
    <property type="entry name" value="ISOCHORISMATASE-LIKE DOMAIN-CONTAINING PROTEIN"/>
    <property type="match status" value="1"/>
</dbReference>
<gene>
    <name evidence="4" type="ORF">ACFSRY_18050</name>
</gene>
<sequence length="343" mass="37630">MEQRRPHDPNQKATFLPKNEGGLSFPKGTTALLVIDPVNDFLSEGGAAYELTKNTLKLHNMVDHLQKTIAGARAKGIPVLFGPMAYTEDDYADEQLQKRSGINRMMFENKMFLADSWGADFHPDIQPQAEDIVLLPHKSCDVFRSDLPEHLERMGITHLVIAGMAANLCCESTARHAMEDGYDVTMIKDAMGAASIPEYEAAVHLNLPLVSNAVITTEEFLKALEASTPANMVDVREGDTVKGSDNGEIGTVEKVVFTEGGTDGYILVPRGMIFKTDTYIPLDAITKRSGNEVFVNVPKLVVGSMPWKEVPTREDRAAKQGPPAGNVENLYRSRTASVLTNRV</sequence>
<proteinExistence type="predicted"/>
<dbReference type="SUPFAM" id="SSF52499">
    <property type="entry name" value="Isochorismatase-like hydrolases"/>
    <property type="match status" value="1"/>
</dbReference>
<evidence type="ECO:0000259" key="3">
    <source>
        <dbReference type="Pfam" id="PF00857"/>
    </source>
</evidence>
<keyword evidence="1" id="KW-0378">Hydrolase</keyword>
<dbReference type="InterPro" id="IPR050272">
    <property type="entry name" value="Isochorismatase-like_hydrls"/>
</dbReference>
<dbReference type="InterPro" id="IPR036380">
    <property type="entry name" value="Isochorismatase-like_sf"/>
</dbReference>
<reference evidence="5" key="1">
    <citation type="journal article" date="2019" name="Int. J. Syst. Evol. Microbiol.">
        <title>The Global Catalogue of Microorganisms (GCM) 10K type strain sequencing project: providing services to taxonomists for standard genome sequencing and annotation.</title>
        <authorList>
            <consortium name="The Broad Institute Genomics Platform"/>
            <consortium name="The Broad Institute Genome Sequencing Center for Infectious Disease"/>
            <person name="Wu L."/>
            <person name="Ma J."/>
        </authorList>
    </citation>
    <scope>NUCLEOTIDE SEQUENCE [LARGE SCALE GENOMIC DNA]</scope>
    <source>
        <strain evidence="5">KCTC 42498</strain>
    </source>
</reference>